<sequence>MNTSQFMDKQIMDLSNSQGNNNSDFMDLMSPQEDDDKKDDMILPNYDFQPIRPIVGASLSSGLDGATANRLRSSLDSKTNTAAIRSYSSMDSTEPTKVILEKDRQMCDSAVVSEIDRTMKKHADNIMHMLEGVSARLTQLESRTRHLENSVDDLKDSVGNNNGSIDGKMWQLENILREVQTCVQVIRDKQEIVEAQLQLAKLQVPKVDVQTEAQNMVHADSQQQVASAPQQSPQRLPPVLPQALPSLTPPSFPPPPVPQPNPPASVQVPSQFNQVPSLPQHDPYFPPPSQTQEVANQQFQLPPTQQLQSNPPVLPRQQYQPAPLAPYPSPSQPPQKHPPLGAVNPPPLPPSMGHHPEELAYIPSQSYPPNLRQAPSHAPSGAPSSQLYYGAPSHMYEPPPGRSSSGYSSTYETQSGTNEPYPPYSGPPAQYGSSSPVKVPQLSSSMESGGGSGYPQLPTVHVLPHALPASSPGSPGSSGTGNRVPINDVVDKVTNMGFPRDHVRATVRKLTESGQTVDLNVVLDKLMNDGDVQPPRNWFG</sequence>
<accession>A0AAN8V6D7</accession>
<feature type="compositionally biased region" description="Polar residues" evidence="2">
    <location>
        <begin position="14"/>
        <end position="24"/>
    </location>
</feature>
<keyword evidence="5" id="KW-1185">Reference proteome</keyword>
<dbReference type="Proteomes" id="UP001370490">
    <property type="component" value="Unassembled WGS sequence"/>
</dbReference>
<dbReference type="Pfam" id="PF07223">
    <property type="entry name" value="DUF1421"/>
    <property type="match status" value="1"/>
</dbReference>
<evidence type="ECO:0000313" key="5">
    <source>
        <dbReference type="Proteomes" id="UP001370490"/>
    </source>
</evidence>
<evidence type="ECO:0000256" key="2">
    <source>
        <dbReference type="SAM" id="MobiDB-lite"/>
    </source>
</evidence>
<feature type="non-terminal residue" evidence="4">
    <location>
        <position position="540"/>
    </location>
</feature>
<keyword evidence="1" id="KW-0175">Coiled coil</keyword>
<gene>
    <name evidence="4" type="ORF">RJ641_006966</name>
</gene>
<reference evidence="4 5" key="1">
    <citation type="submission" date="2023-12" db="EMBL/GenBank/DDBJ databases">
        <title>A high-quality genome assembly for Dillenia turbinata (Dilleniales).</title>
        <authorList>
            <person name="Chanderbali A."/>
        </authorList>
    </citation>
    <scope>NUCLEOTIDE SEQUENCE [LARGE SCALE GENOMIC DNA]</scope>
    <source>
        <strain evidence="4">LSX21</strain>
        <tissue evidence="4">Leaf</tissue>
    </source>
</reference>
<protein>
    <submittedName>
        <fullName evidence="4">UBA-like domain DUF1421</fullName>
    </submittedName>
</protein>
<feature type="compositionally biased region" description="Pro residues" evidence="2">
    <location>
        <begin position="247"/>
        <end position="263"/>
    </location>
</feature>
<dbReference type="AlphaFoldDB" id="A0AAN8V6D7"/>
<comment type="caution">
    <text evidence="4">The sequence shown here is derived from an EMBL/GenBank/DDBJ whole genome shotgun (WGS) entry which is preliminary data.</text>
</comment>
<dbReference type="InterPro" id="IPR010820">
    <property type="entry name" value="DUF1421"/>
</dbReference>
<dbReference type="PANTHER" id="PTHR31805:SF14">
    <property type="entry name" value="RECEPTOR-LIKE KINASE, PUTATIVE (DUF1421)-RELATED"/>
    <property type="match status" value="1"/>
</dbReference>
<feature type="compositionally biased region" description="Low complexity" evidence="2">
    <location>
        <begin position="221"/>
        <end position="234"/>
    </location>
</feature>
<feature type="coiled-coil region" evidence="1">
    <location>
        <begin position="130"/>
        <end position="157"/>
    </location>
</feature>
<feature type="compositionally biased region" description="Low complexity" evidence="2">
    <location>
        <begin position="374"/>
        <end position="385"/>
    </location>
</feature>
<feature type="domain" description="DUF1421" evidence="3">
    <location>
        <begin position="486"/>
        <end position="529"/>
    </location>
</feature>
<evidence type="ECO:0000259" key="3">
    <source>
        <dbReference type="Pfam" id="PF07223"/>
    </source>
</evidence>
<feature type="region of interest" description="Disordered" evidence="2">
    <location>
        <begin position="218"/>
        <end position="454"/>
    </location>
</feature>
<feature type="compositionally biased region" description="Low complexity" evidence="2">
    <location>
        <begin position="402"/>
        <end position="417"/>
    </location>
</feature>
<dbReference type="PANTHER" id="PTHR31805">
    <property type="entry name" value="RECEPTOR-LIKE KINASE, PUTATIVE (DUF1421)-RELATED"/>
    <property type="match status" value="1"/>
</dbReference>
<feature type="compositionally biased region" description="Pro residues" evidence="2">
    <location>
        <begin position="323"/>
        <end position="337"/>
    </location>
</feature>
<evidence type="ECO:0000313" key="4">
    <source>
        <dbReference type="EMBL" id="KAK6928375.1"/>
    </source>
</evidence>
<evidence type="ECO:0000256" key="1">
    <source>
        <dbReference type="SAM" id="Coils"/>
    </source>
</evidence>
<feature type="region of interest" description="Disordered" evidence="2">
    <location>
        <begin position="14"/>
        <end position="36"/>
    </location>
</feature>
<dbReference type="EMBL" id="JBAMMX010000014">
    <property type="protein sequence ID" value="KAK6928375.1"/>
    <property type="molecule type" value="Genomic_DNA"/>
</dbReference>
<proteinExistence type="predicted"/>
<name>A0AAN8V6D7_9MAGN</name>
<organism evidence="4 5">
    <name type="scientific">Dillenia turbinata</name>
    <dbReference type="NCBI Taxonomy" id="194707"/>
    <lineage>
        <taxon>Eukaryota</taxon>
        <taxon>Viridiplantae</taxon>
        <taxon>Streptophyta</taxon>
        <taxon>Embryophyta</taxon>
        <taxon>Tracheophyta</taxon>
        <taxon>Spermatophyta</taxon>
        <taxon>Magnoliopsida</taxon>
        <taxon>eudicotyledons</taxon>
        <taxon>Gunneridae</taxon>
        <taxon>Pentapetalae</taxon>
        <taxon>Dilleniales</taxon>
        <taxon>Dilleniaceae</taxon>
        <taxon>Dillenia</taxon>
    </lineage>
</organism>
<feature type="compositionally biased region" description="Low complexity" evidence="2">
    <location>
        <begin position="297"/>
        <end position="308"/>
    </location>
</feature>